<comment type="similarity">
    <text evidence="1">In the C-terminal section; belongs to the class-I pyridoxal-phosphate-dependent aminotransferase family.</text>
</comment>
<dbReference type="EMBL" id="UGSS01000002">
    <property type="protein sequence ID" value="SUB32965.1"/>
    <property type="molecule type" value="Genomic_DNA"/>
</dbReference>
<evidence type="ECO:0000256" key="3">
    <source>
        <dbReference type="ARBA" id="ARBA00023015"/>
    </source>
</evidence>
<dbReference type="InterPro" id="IPR000524">
    <property type="entry name" value="Tscrpt_reg_HTH_GntR"/>
</dbReference>
<dbReference type="Gene3D" id="3.40.640.10">
    <property type="entry name" value="Type I PLP-dependent aspartate aminotransferase-like (Major domain)"/>
    <property type="match status" value="1"/>
</dbReference>
<dbReference type="CDD" id="cd07377">
    <property type="entry name" value="WHTH_GntR"/>
    <property type="match status" value="1"/>
</dbReference>
<dbReference type="PANTHER" id="PTHR46577:SF1">
    <property type="entry name" value="HTH-TYPE TRANSCRIPTIONAL REGULATORY PROTEIN GABR"/>
    <property type="match status" value="1"/>
</dbReference>
<feature type="domain" description="HTH gntR-type" evidence="6">
    <location>
        <begin position="18"/>
        <end position="86"/>
    </location>
</feature>
<dbReference type="PROSITE" id="PS50949">
    <property type="entry name" value="HTH_GNTR"/>
    <property type="match status" value="1"/>
</dbReference>
<dbReference type="CDD" id="cd00609">
    <property type="entry name" value="AAT_like"/>
    <property type="match status" value="1"/>
</dbReference>
<evidence type="ECO:0000256" key="1">
    <source>
        <dbReference type="ARBA" id="ARBA00005384"/>
    </source>
</evidence>
<dbReference type="InterPro" id="IPR015421">
    <property type="entry name" value="PyrdxlP-dep_Trfase_major"/>
</dbReference>
<organism evidence="7 8">
    <name type="scientific">[Pasteurella] mairii</name>
    <dbReference type="NCBI Taxonomy" id="757"/>
    <lineage>
        <taxon>Bacteria</taxon>
        <taxon>Pseudomonadati</taxon>
        <taxon>Pseudomonadota</taxon>
        <taxon>Gammaproteobacteria</taxon>
        <taxon>Pasteurellales</taxon>
        <taxon>Pasteurellaceae</taxon>
    </lineage>
</organism>
<dbReference type="InterPro" id="IPR036390">
    <property type="entry name" value="WH_DNA-bd_sf"/>
</dbReference>
<dbReference type="PANTHER" id="PTHR46577">
    <property type="entry name" value="HTH-TYPE TRANSCRIPTIONAL REGULATORY PROTEIN GABR"/>
    <property type="match status" value="1"/>
</dbReference>
<dbReference type="Pfam" id="PF00155">
    <property type="entry name" value="Aminotran_1_2"/>
    <property type="match status" value="1"/>
</dbReference>
<dbReference type="InterPro" id="IPR015424">
    <property type="entry name" value="PyrdxlP-dep_Trfase"/>
</dbReference>
<evidence type="ECO:0000256" key="5">
    <source>
        <dbReference type="ARBA" id="ARBA00023163"/>
    </source>
</evidence>
<dbReference type="SMART" id="SM00345">
    <property type="entry name" value="HTH_GNTR"/>
    <property type="match status" value="1"/>
</dbReference>
<dbReference type="InterPro" id="IPR051446">
    <property type="entry name" value="HTH_trans_reg/aminotransferase"/>
</dbReference>
<evidence type="ECO:0000313" key="7">
    <source>
        <dbReference type="EMBL" id="SUB32965.1"/>
    </source>
</evidence>
<dbReference type="Pfam" id="PF00392">
    <property type="entry name" value="GntR"/>
    <property type="match status" value="1"/>
</dbReference>
<reference evidence="7 8" key="1">
    <citation type="submission" date="2018-06" db="EMBL/GenBank/DDBJ databases">
        <authorList>
            <consortium name="Pathogen Informatics"/>
            <person name="Doyle S."/>
        </authorList>
    </citation>
    <scope>NUCLEOTIDE SEQUENCE [LARGE SCALE GENOMIC DNA]</scope>
    <source>
        <strain evidence="7 8">NCTC10699</strain>
    </source>
</reference>
<dbReference type="InterPro" id="IPR004839">
    <property type="entry name" value="Aminotransferase_I/II_large"/>
</dbReference>
<keyword evidence="5" id="KW-0804">Transcription</keyword>
<evidence type="ECO:0000259" key="6">
    <source>
        <dbReference type="PROSITE" id="PS50949"/>
    </source>
</evidence>
<dbReference type="PRINTS" id="PR00035">
    <property type="entry name" value="HTHGNTR"/>
</dbReference>
<gene>
    <name evidence="7" type="primary">yhdI</name>
    <name evidence="7" type="ORF">NCTC10699_00561</name>
</gene>
<evidence type="ECO:0000313" key="8">
    <source>
        <dbReference type="Proteomes" id="UP000254280"/>
    </source>
</evidence>
<dbReference type="AlphaFoldDB" id="A0A379B2W7"/>
<evidence type="ECO:0000256" key="4">
    <source>
        <dbReference type="ARBA" id="ARBA00023125"/>
    </source>
</evidence>
<accession>A0A379B2W7</accession>
<evidence type="ECO:0000256" key="2">
    <source>
        <dbReference type="ARBA" id="ARBA00022898"/>
    </source>
</evidence>
<keyword evidence="2" id="KW-0663">Pyridoxal phosphate</keyword>
<proteinExistence type="inferred from homology"/>
<dbReference type="Proteomes" id="UP000254280">
    <property type="component" value="Unassembled WGS sequence"/>
</dbReference>
<keyword evidence="4" id="KW-0238">DNA-binding</keyword>
<dbReference type="GO" id="GO:0003677">
    <property type="term" value="F:DNA binding"/>
    <property type="evidence" value="ECO:0007669"/>
    <property type="project" value="UniProtKB-KW"/>
</dbReference>
<keyword evidence="3" id="KW-0805">Transcription regulation</keyword>
<dbReference type="InterPro" id="IPR036388">
    <property type="entry name" value="WH-like_DNA-bd_sf"/>
</dbReference>
<name>A0A379B2W7_9PAST</name>
<dbReference type="GO" id="GO:0003700">
    <property type="term" value="F:DNA-binding transcription factor activity"/>
    <property type="evidence" value="ECO:0007669"/>
    <property type="project" value="InterPro"/>
</dbReference>
<dbReference type="GO" id="GO:0030170">
    <property type="term" value="F:pyridoxal phosphate binding"/>
    <property type="evidence" value="ECO:0007669"/>
    <property type="project" value="InterPro"/>
</dbReference>
<keyword evidence="8" id="KW-1185">Reference proteome</keyword>
<protein>
    <submittedName>
        <fullName evidence="7">HTH-type transcriptional regulator YhdI</fullName>
    </submittedName>
</protein>
<sequence>MGSEMKILNYQLNKSHPKPLYLQLYEQIREAICQLQFRFGEKLPSKRELKDYLQISQNTIESAYAQLVAEGYIEPKARQGYFVCFQAELEFATPRKIKRTKEVARPTKIRFDFNPNRIDSKNFPLQIWRKCGRNCFSLQGEKLLGLGDKQGDMALRCEIADYLLASRGVHCEAEQIVIGAGVEGCLQQFILLFNQLYPQKNFRYAMEKYGYDKVEKLFQLYDKAVVKLPINSETRGIDLQNLVQNDVNVAYLTPSHLYPFGQVLSISQRQQLLEWANGTEDRFIIEDDYDSEFRYKGKPIPSLQGLDLHGKVIYLGSFSKLIMPGLRISFMVIPKSLLGAYHQYCDFFHSSVSRFEQQRLTNFIQQGEFAKHIQRMRKIYRKKMELLCQLLANCKSKVRYYGEHSGFYLLIEILEQEKTQEKLTALALQQGIVVYPVDYEQRLLFSLGFGDLSENQLQQGVNLLLDIWQLK</sequence>
<dbReference type="SUPFAM" id="SSF53383">
    <property type="entry name" value="PLP-dependent transferases"/>
    <property type="match status" value="1"/>
</dbReference>
<dbReference type="SUPFAM" id="SSF46785">
    <property type="entry name" value="Winged helix' DNA-binding domain"/>
    <property type="match status" value="1"/>
</dbReference>
<dbReference type="Gene3D" id="1.10.10.10">
    <property type="entry name" value="Winged helix-like DNA-binding domain superfamily/Winged helix DNA-binding domain"/>
    <property type="match status" value="1"/>
</dbReference>